<dbReference type="SUPFAM" id="SSF51735">
    <property type="entry name" value="NAD(P)-binding Rossmann-fold domains"/>
    <property type="match status" value="1"/>
</dbReference>
<keyword evidence="5" id="KW-1185">Reference proteome</keyword>
<dbReference type="Pfam" id="PF01408">
    <property type="entry name" value="GFO_IDH_MocA"/>
    <property type="match status" value="1"/>
</dbReference>
<sequence>MSDSTTGRPVRIGIVGTGGIARIHADNIAKLAGRAAIVGAVDVDPDRLAGFQAEFGVEAGYASLEELLEHGKPDIVHLCTPPGLHKEQALIALAAGVDVLSEKPPALSLAEIDELAAAERASGAHFATVSQHRFGGRATWLRERLADGKLGRPMVAVCNTLWYRPDSYFDVPWRGNWDIEGGGPTMGHGIHQIDTMLSILGPWAEVVAVSARQARPVATEDLSTAIVTFENGTVATVVNSLLSPRETSYLRFDFEFATVELEHLYGYGDDNWKITAAPGHEAEVEALWAEGPHGNSGHAAQFAAVIDAREQGLPLPVETTSARRTLELIAGIYASSFTGVRVASGDIDTDSPFYSSMEGSGAPWREALAVAE</sequence>
<organism evidence="4 5">
    <name type="scientific">Gryllotalpicola daejeonensis</name>
    <dbReference type="NCBI Taxonomy" id="993087"/>
    <lineage>
        <taxon>Bacteria</taxon>
        <taxon>Bacillati</taxon>
        <taxon>Actinomycetota</taxon>
        <taxon>Actinomycetes</taxon>
        <taxon>Micrococcales</taxon>
        <taxon>Microbacteriaceae</taxon>
        <taxon>Gryllotalpicola</taxon>
    </lineage>
</organism>
<accession>A0ABP7ZPB0</accession>
<dbReference type="RefSeq" id="WP_344792908.1">
    <property type="nucleotide sequence ID" value="NZ_BAABBV010000002.1"/>
</dbReference>
<dbReference type="InterPro" id="IPR055170">
    <property type="entry name" value="GFO_IDH_MocA-like_dom"/>
</dbReference>
<dbReference type="Gene3D" id="3.40.50.720">
    <property type="entry name" value="NAD(P)-binding Rossmann-like Domain"/>
    <property type="match status" value="1"/>
</dbReference>
<evidence type="ECO:0000259" key="2">
    <source>
        <dbReference type="Pfam" id="PF01408"/>
    </source>
</evidence>
<evidence type="ECO:0000256" key="1">
    <source>
        <dbReference type="ARBA" id="ARBA00023027"/>
    </source>
</evidence>
<dbReference type="Pfam" id="PF22725">
    <property type="entry name" value="GFO_IDH_MocA_C3"/>
    <property type="match status" value="1"/>
</dbReference>
<evidence type="ECO:0000259" key="3">
    <source>
        <dbReference type="Pfam" id="PF22725"/>
    </source>
</evidence>
<dbReference type="Gene3D" id="3.30.360.10">
    <property type="entry name" value="Dihydrodipicolinate Reductase, domain 2"/>
    <property type="match status" value="1"/>
</dbReference>
<reference evidence="4" key="2">
    <citation type="submission" date="2023-12" db="EMBL/GenBank/DDBJ databases">
        <authorList>
            <person name="Sun Q."/>
            <person name="Inoue M."/>
        </authorList>
    </citation>
    <scope>NUCLEOTIDE SEQUENCE</scope>
    <source>
        <strain evidence="4">JCM 17590</strain>
    </source>
</reference>
<dbReference type="Proteomes" id="UP001415169">
    <property type="component" value="Unassembled WGS sequence"/>
</dbReference>
<dbReference type="InterPro" id="IPR036291">
    <property type="entry name" value="NAD(P)-bd_dom_sf"/>
</dbReference>
<dbReference type="PANTHER" id="PTHR43249:SF1">
    <property type="entry name" value="D-GLUCOSIDE 3-DEHYDROGENASE"/>
    <property type="match status" value="1"/>
</dbReference>
<dbReference type="InterPro" id="IPR000683">
    <property type="entry name" value="Gfo/Idh/MocA-like_OxRdtase_N"/>
</dbReference>
<keyword evidence="1" id="KW-0520">NAD</keyword>
<dbReference type="SUPFAM" id="SSF55347">
    <property type="entry name" value="Glyceraldehyde-3-phosphate dehydrogenase-like, C-terminal domain"/>
    <property type="match status" value="1"/>
</dbReference>
<proteinExistence type="predicted"/>
<protein>
    <submittedName>
        <fullName evidence="4">Gfo/Idh/MocA family oxidoreductase</fullName>
    </submittedName>
</protein>
<comment type="caution">
    <text evidence="4">The sequence shown here is derived from an EMBL/GenBank/DDBJ whole genome shotgun (WGS) entry which is preliminary data.</text>
</comment>
<gene>
    <name evidence="4" type="ORF">GCM10022286_32140</name>
</gene>
<feature type="domain" description="Gfo/Idh/MocA-like oxidoreductase N-terminal" evidence="2">
    <location>
        <begin position="10"/>
        <end position="124"/>
    </location>
</feature>
<feature type="domain" description="GFO/IDH/MocA-like oxidoreductase" evidence="3">
    <location>
        <begin position="141"/>
        <end position="247"/>
    </location>
</feature>
<reference evidence="4" key="1">
    <citation type="journal article" date="2014" name="Int. J. Syst. Evol. Microbiol.">
        <title>Complete genome of a new Firmicutes species belonging to the dominant human colonic microbiota ('Ruminococcus bicirculans') reveals two chromosomes and a selective capacity to utilize plant glucans.</title>
        <authorList>
            <consortium name="NISC Comparative Sequencing Program"/>
            <person name="Wegmann U."/>
            <person name="Louis P."/>
            <person name="Goesmann A."/>
            <person name="Henrissat B."/>
            <person name="Duncan S.H."/>
            <person name="Flint H.J."/>
        </authorList>
    </citation>
    <scope>NUCLEOTIDE SEQUENCE</scope>
    <source>
        <strain evidence="4">JCM 17590</strain>
    </source>
</reference>
<dbReference type="InterPro" id="IPR052515">
    <property type="entry name" value="Gfo/Idh/MocA_Oxidoreductase"/>
</dbReference>
<evidence type="ECO:0000313" key="4">
    <source>
        <dbReference type="EMBL" id="GAA4166833.1"/>
    </source>
</evidence>
<dbReference type="EMBL" id="BAABBV010000002">
    <property type="protein sequence ID" value="GAA4166833.1"/>
    <property type="molecule type" value="Genomic_DNA"/>
</dbReference>
<name>A0ABP7ZPB0_9MICO</name>
<evidence type="ECO:0000313" key="5">
    <source>
        <dbReference type="Proteomes" id="UP001415169"/>
    </source>
</evidence>
<dbReference type="PANTHER" id="PTHR43249">
    <property type="entry name" value="UDP-N-ACETYL-2-AMINO-2-DEOXY-D-GLUCURONATE OXIDASE"/>
    <property type="match status" value="1"/>
</dbReference>